<gene>
    <name evidence="1" type="ORF">KHQ06_12775</name>
</gene>
<sequence>MAGYSGTPLPRKLGIKAESRVLLAHAPAGFELGELPSGVQLHRRAGVGPYDVILGFCPDRAALTRRFSGWRERLAIDGGLWLAWPKKASGVPTDLGENAARAYGLAQGLVDNKVAAIDETWSGLRFVVRLADR</sequence>
<dbReference type="EMBL" id="CP074371">
    <property type="protein sequence ID" value="QVI23641.1"/>
    <property type="molecule type" value="Genomic_DNA"/>
</dbReference>
<protein>
    <submittedName>
        <fullName evidence="1">DUF3052 domain-containing protein</fullName>
    </submittedName>
</protein>
<organism evidence="1 2">
    <name type="scientific">Nocardia tengchongensis</name>
    <dbReference type="NCBI Taxonomy" id="2055889"/>
    <lineage>
        <taxon>Bacteria</taxon>
        <taxon>Bacillati</taxon>
        <taxon>Actinomycetota</taxon>
        <taxon>Actinomycetes</taxon>
        <taxon>Mycobacteriales</taxon>
        <taxon>Nocardiaceae</taxon>
        <taxon>Nocardia</taxon>
    </lineage>
</organism>
<dbReference type="Proteomes" id="UP000683310">
    <property type="component" value="Chromosome"/>
</dbReference>
<keyword evidence="2" id="KW-1185">Reference proteome</keyword>
<evidence type="ECO:0000313" key="1">
    <source>
        <dbReference type="EMBL" id="QVI23641.1"/>
    </source>
</evidence>
<dbReference type="RefSeq" id="WP_213559711.1">
    <property type="nucleotide sequence ID" value="NZ_JBHTCI010000001.1"/>
</dbReference>
<name>A0ABX8CWE1_9NOCA</name>
<evidence type="ECO:0000313" key="2">
    <source>
        <dbReference type="Proteomes" id="UP000683310"/>
    </source>
</evidence>
<accession>A0ABX8CWE1</accession>
<reference evidence="1 2" key="1">
    <citation type="submission" date="2021-04" db="EMBL/GenBank/DDBJ databases">
        <title>Nocardia tengchongensis.</title>
        <authorList>
            <person name="Zhuang k."/>
            <person name="Ran Y."/>
            <person name="Li W."/>
        </authorList>
    </citation>
    <scope>NUCLEOTIDE SEQUENCE [LARGE SCALE GENOMIC DNA]</scope>
    <source>
        <strain evidence="1 2">CFH S0057</strain>
    </source>
</reference>
<proteinExistence type="predicted"/>